<proteinExistence type="predicted"/>
<evidence type="ECO:0000313" key="2">
    <source>
        <dbReference type="Proteomes" id="UP001519345"/>
    </source>
</evidence>
<accession>A0ABS4IJD4</accession>
<dbReference type="RefSeq" id="WP_209464099.1">
    <property type="nucleotide sequence ID" value="NZ_CP110224.1"/>
</dbReference>
<protein>
    <submittedName>
        <fullName evidence="1">Uncharacterized protein</fullName>
    </submittedName>
</protein>
<keyword evidence="2" id="KW-1185">Reference proteome</keyword>
<gene>
    <name evidence="1" type="ORF">J2Z83_003162</name>
</gene>
<dbReference type="Proteomes" id="UP001519345">
    <property type="component" value="Unassembled WGS sequence"/>
</dbReference>
<sequence length="49" mass="6043">MIDREELHQIVDKFPKEKLPRMKDFSRHLFDEDELEINDTTKKEIEQAR</sequence>
<comment type="caution">
    <text evidence="1">The sequence shown here is derived from an EMBL/GenBank/DDBJ whole genome shotgun (WGS) entry which is preliminary data.</text>
</comment>
<evidence type="ECO:0000313" key="1">
    <source>
        <dbReference type="EMBL" id="MBP1971025.1"/>
    </source>
</evidence>
<reference evidence="1 2" key="1">
    <citation type="submission" date="2021-03" db="EMBL/GenBank/DDBJ databases">
        <title>Genomic Encyclopedia of Type Strains, Phase IV (KMG-IV): sequencing the most valuable type-strain genomes for metagenomic binning, comparative biology and taxonomic classification.</title>
        <authorList>
            <person name="Goeker M."/>
        </authorList>
    </citation>
    <scope>NUCLEOTIDE SEQUENCE [LARGE SCALE GENOMIC DNA]</scope>
    <source>
        <strain evidence="1 2">DSM 25609</strain>
    </source>
</reference>
<organism evidence="1 2">
    <name type="scientific">Virgibacillus natechei</name>
    <dbReference type="NCBI Taxonomy" id="1216297"/>
    <lineage>
        <taxon>Bacteria</taxon>
        <taxon>Bacillati</taxon>
        <taxon>Bacillota</taxon>
        <taxon>Bacilli</taxon>
        <taxon>Bacillales</taxon>
        <taxon>Bacillaceae</taxon>
        <taxon>Virgibacillus</taxon>
    </lineage>
</organism>
<name>A0ABS4IJD4_9BACI</name>
<dbReference type="EMBL" id="JAGGKX010000020">
    <property type="protein sequence ID" value="MBP1971025.1"/>
    <property type="molecule type" value="Genomic_DNA"/>
</dbReference>